<evidence type="ECO:0000256" key="3">
    <source>
        <dbReference type="ARBA" id="ARBA00022692"/>
    </source>
</evidence>
<dbReference type="PROSITE" id="PS51751">
    <property type="entry name" value="EXPERA"/>
    <property type="match status" value="1"/>
</dbReference>
<organism evidence="9 10">
    <name type="scientific">Malassezia sympodialis (strain ATCC 42132)</name>
    <name type="common">Atopic eczema-associated yeast</name>
    <dbReference type="NCBI Taxonomy" id="1230383"/>
    <lineage>
        <taxon>Eukaryota</taxon>
        <taxon>Fungi</taxon>
        <taxon>Dikarya</taxon>
        <taxon>Basidiomycota</taxon>
        <taxon>Ustilaginomycotina</taxon>
        <taxon>Malasseziomycetes</taxon>
        <taxon>Malasseziales</taxon>
        <taxon>Malasseziaceae</taxon>
        <taxon>Malassezia</taxon>
    </lineage>
</organism>
<evidence type="ECO:0000256" key="6">
    <source>
        <dbReference type="PROSITE-ProRule" id="PRU01087"/>
    </source>
</evidence>
<evidence type="ECO:0000313" key="9">
    <source>
        <dbReference type="EMBL" id="SHO76586.1"/>
    </source>
</evidence>
<reference evidence="10" key="1">
    <citation type="journal article" date="2017" name="Nucleic Acids Res.">
        <title>Proteogenomics produces comprehensive and highly accurate protein-coding gene annotation in a complete genome assembly of Malassezia sympodialis.</title>
        <authorList>
            <person name="Zhu Y."/>
            <person name="Engstroem P.G."/>
            <person name="Tellgren-Roth C."/>
            <person name="Baudo C.D."/>
            <person name="Kennell J.C."/>
            <person name="Sun S."/>
            <person name="Billmyre R.B."/>
            <person name="Schroeder M.S."/>
            <person name="Andersson A."/>
            <person name="Holm T."/>
            <person name="Sigurgeirsson B."/>
            <person name="Wu G."/>
            <person name="Sankaranarayanan S.R."/>
            <person name="Siddharthan R."/>
            <person name="Sanyal K."/>
            <person name="Lundeberg J."/>
            <person name="Nystedt B."/>
            <person name="Boekhout T."/>
            <person name="Dawson T.L. Jr."/>
            <person name="Heitman J."/>
            <person name="Scheynius A."/>
            <person name="Lehtioe J."/>
        </authorList>
    </citation>
    <scope>NUCLEOTIDE SEQUENCE [LARGE SCALE GENOMIC DNA]</scope>
    <source>
        <strain evidence="10">ATCC 42132</strain>
    </source>
</reference>
<dbReference type="AlphaFoldDB" id="A0A1M8A284"/>
<dbReference type="Pfam" id="PF05241">
    <property type="entry name" value="EBP"/>
    <property type="match status" value="1"/>
</dbReference>
<gene>
    <name evidence="9" type="ORF">MSYG_0924</name>
</gene>
<dbReference type="InterPro" id="IPR033118">
    <property type="entry name" value="EXPERA"/>
</dbReference>
<comment type="similarity">
    <text evidence="2">Belongs to the EBP family.</text>
</comment>
<dbReference type="InterPro" id="IPR007905">
    <property type="entry name" value="EBP"/>
</dbReference>
<dbReference type="OMA" id="VYLWLYL"/>
<keyword evidence="3 6" id="KW-0812">Transmembrane</keyword>
<protein>
    <recommendedName>
        <fullName evidence="8">EXPERA domain-containing protein</fullName>
    </recommendedName>
</protein>
<feature type="transmembrane region" description="Helical" evidence="7">
    <location>
        <begin position="87"/>
        <end position="111"/>
    </location>
</feature>
<dbReference type="GO" id="GO:0016020">
    <property type="term" value="C:membrane"/>
    <property type="evidence" value="ECO:0007669"/>
    <property type="project" value="UniProtKB-SubCell"/>
</dbReference>
<keyword evidence="4 6" id="KW-1133">Transmembrane helix</keyword>
<evidence type="ECO:0000256" key="1">
    <source>
        <dbReference type="ARBA" id="ARBA00004141"/>
    </source>
</evidence>
<feature type="transmembrane region" description="Helical" evidence="7">
    <location>
        <begin position="6"/>
        <end position="28"/>
    </location>
</feature>
<dbReference type="OrthoDB" id="58557at2759"/>
<dbReference type="GO" id="GO:0005783">
    <property type="term" value="C:endoplasmic reticulum"/>
    <property type="evidence" value="ECO:0007669"/>
    <property type="project" value="TreeGrafter"/>
</dbReference>
<dbReference type="GO" id="GO:0047750">
    <property type="term" value="F:cholestenol delta-isomerase activity"/>
    <property type="evidence" value="ECO:0007669"/>
    <property type="project" value="InterPro"/>
</dbReference>
<keyword evidence="5 6" id="KW-0472">Membrane</keyword>
<keyword evidence="10" id="KW-1185">Reference proteome</keyword>
<dbReference type="VEuPathDB" id="FungiDB:MSYG_0924"/>
<proteinExistence type="inferred from homology"/>
<dbReference type="EMBL" id="LT671822">
    <property type="protein sequence ID" value="SHO76586.1"/>
    <property type="molecule type" value="Genomic_DNA"/>
</dbReference>
<evidence type="ECO:0000256" key="4">
    <source>
        <dbReference type="ARBA" id="ARBA00022989"/>
    </source>
</evidence>
<feature type="transmembrane region" description="Helical" evidence="7">
    <location>
        <begin position="123"/>
        <end position="142"/>
    </location>
</feature>
<feature type="transmembrane region" description="Helical" evidence="7">
    <location>
        <begin position="162"/>
        <end position="181"/>
    </location>
</feature>
<dbReference type="PANTHER" id="PTHR14207">
    <property type="entry name" value="STEROL ISOMERASE"/>
    <property type="match status" value="1"/>
</dbReference>
<feature type="transmembrane region" description="Helical" evidence="7">
    <location>
        <begin position="40"/>
        <end position="61"/>
    </location>
</feature>
<accession>A0A1M8A284</accession>
<evidence type="ECO:0000313" key="10">
    <source>
        <dbReference type="Proteomes" id="UP000186303"/>
    </source>
</evidence>
<evidence type="ECO:0000256" key="7">
    <source>
        <dbReference type="SAM" id="Phobius"/>
    </source>
</evidence>
<evidence type="ECO:0000256" key="5">
    <source>
        <dbReference type="ARBA" id="ARBA00023136"/>
    </source>
</evidence>
<dbReference type="PANTHER" id="PTHR14207:SF1">
    <property type="entry name" value="EMOPAMIL-BINDING PROTEIN-LIKE"/>
    <property type="match status" value="1"/>
</dbReference>
<comment type="subcellular location">
    <subcellularLocation>
        <location evidence="1">Membrane</location>
        <topology evidence="1">Multi-pass membrane protein</topology>
    </subcellularLocation>
</comment>
<dbReference type="STRING" id="1230383.A0A1M8A284"/>
<name>A0A1M8A284_MALS4</name>
<evidence type="ECO:0000259" key="8">
    <source>
        <dbReference type="PROSITE" id="PS51751"/>
    </source>
</evidence>
<sequence>MSSDTAQTLGAIAFVSFLVLLAGLSCQAVKGDNSYQTRLLFFWLIFDALIHIFRPFVYLSLFGRTVDSSVGFFASVWKEYSLADRRWAIADPGVVAVELFTVIGTGALALYTAKLVLQQDARYHFWLCFLCICELYGDYMTFVPEWLQGSPSLDTKDPLHLWFYLVFSNGVWVIIPMALFLHSSAAILSALSSHQSVLPPKKQM</sequence>
<feature type="domain" description="EXPERA" evidence="8">
    <location>
        <begin position="36"/>
        <end position="180"/>
    </location>
</feature>
<dbReference type="Proteomes" id="UP000186303">
    <property type="component" value="Chromosome 2"/>
</dbReference>
<dbReference type="GO" id="GO:0016125">
    <property type="term" value="P:sterol metabolic process"/>
    <property type="evidence" value="ECO:0007669"/>
    <property type="project" value="InterPro"/>
</dbReference>
<evidence type="ECO:0000256" key="2">
    <source>
        <dbReference type="ARBA" id="ARBA00008337"/>
    </source>
</evidence>